<dbReference type="AlphaFoldDB" id="A0A7S9DY79"/>
<keyword evidence="1" id="KW-0472">Membrane</keyword>
<reference evidence="2 3" key="1">
    <citation type="submission" date="2020-11" db="EMBL/GenBank/DDBJ databases">
        <title>Complete genome sequence for Salinimonas sp. strain G2-b.</title>
        <authorList>
            <person name="Park S.-J."/>
        </authorList>
    </citation>
    <scope>NUCLEOTIDE SEQUENCE [LARGE SCALE GENOMIC DNA]</scope>
    <source>
        <strain evidence="2 3">G2-b</strain>
    </source>
</reference>
<feature type="transmembrane region" description="Helical" evidence="1">
    <location>
        <begin position="26"/>
        <end position="46"/>
    </location>
</feature>
<feature type="transmembrane region" description="Helical" evidence="1">
    <location>
        <begin position="66"/>
        <end position="87"/>
    </location>
</feature>
<keyword evidence="1" id="KW-1133">Transmembrane helix</keyword>
<dbReference type="Proteomes" id="UP000595095">
    <property type="component" value="Chromosome"/>
</dbReference>
<organism evidence="2 3">
    <name type="scientific">Salinimonas marina</name>
    <dbReference type="NCBI Taxonomy" id="2785918"/>
    <lineage>
        <taxon>Bacteria</taxon>
        <taxon>Pseudomonadati</taxon>
        <taxon>Pseudomonadota</taxon>
        <taxon>Gammaproteobacteria</taxon>
        <taxon>Alteromonadales</taxon>
        <taxon>Alteromonadaceae</taxon>
        <taxon>Alteromonas/Salinimonas group</taxon>
        <taxon>Salinimonas</taxon>
    </lineage>
</organism>
<evidence type="ECO:0000313" key="3">
    <source>
        <dbReference type="Proteomes" id="UP000595095"/>
    </source>
</evidence>
<evidence type="ECO:0000313" key="2">
    <source>
        <dbReference type="EMBL" id="QPG06134.1"/>
    </source>
</evidence>
<keyword evidence="3" id="KW-1185">Reference proteome</keyword>
<protein>
    <submittedName>
        <fullName evidence="2">Uncharacterized protein</fullName>
    </submittedName>
</protein>
<sequence length="138" mass="14830">MSLLPSITFAKASVLLEQNMGTCVHWLCRSFGMTLFIAALNIILMLCGSLADSTDVVSAVIENPVIGPVTVAFLGLLVAYSVMCGSFKSSLLTSLFQSTPARRAGVILRKTRYTLQIFAASQRRQLTHGSRAPPLSHG</sequence>
<dbReference type="RefSeq" id="WP_195811211.1">
    <property type="nucleotide sequence ID" value="NZ_CP064795.1"/>
</dbReference>
<dbReference type="EMBL" id="CP064795">
    <property type="protein sequence ID" value="QPG06134.1"/>
    <property type="molecule type" value="Genomic_DNA"/>
</dbReference>
<proteinExistence type="predicted"/>
<evidence type="ECO:0000256" key="1">
    <source>
        <dbReference type="SAM" id="Phobius"/>
    </source>
</evidence>
<accession>A0A7S9DY79</accession>
<gene>
    <name evidence="2" type="ORF">IT774_02630</name>
</gene>
<keyword evidence="1" id="KW-0812">Transmembrane</keyword>
<dbReference type="KEGG" id="smaa:IT774_02630"/>
<name>A0A7S9DY79_9ALTE</name>